<dbReference type="OMA" id="ERWAYRD"/>
<sequence>MSLRGSGAHGAAPAPADSTLSYLSRSPTLQRDVFLLSWIAAAEERSARQAVYLQALEEWQEMTGKLYRHCMASLASMHSPPPLHASSPLSLPQTYATISRGERLAAAVRGNASAQPNRTFSSPLERLAAVADDACHDGDAVLDSELLAEHVLPDNSATILLTKRMDDAESTLAKLTRLPYPFAQPNRPSKALVIRGESADDALSSFFSLSPHVSLDACVDLLNDLVTSRSLLSELARRPLRRHPYEAHSEEPLLSATCRQRHVLSVLTLLRDALRSVQDAYACATHSTATSSTSPVSLDTLLQLPPDTLPLLMRTRNGSPAWCTLLTTTSLFTLWAALKDSVVLFTRMSCPVADALWAAALWMYTCAPPTASHAGQLGHSPLHDATPPKEGSVKAADAPSTPAQHRPVSSLSSRTRRMSRPPRASPSPPSPPTVSRAARRPSPQRVKPLNDEDDAFEERWAYRDFPVRAAYTAPTVYDALFPLPAAVSAFTKPEENSLWESGVEEETWLRGPAVSFFTGPSRRPQPL</sequence>
<accession>A0A0N0P2K4</accession>
<keyword evidence="3" id="KW-1185">Reference proteome</keyword>
<dbReference type="VEuPathDB" id="TriTrypDB:Lsey_0661_0010"/>
<proteinExistence type="predicted"/>
<gene>
    <name evidence="2" type="ORF">ABL78_8363</name>
</gene>
<feature type="region of interest" description="Disordered" evidence="1">
    <location>
        <begin position="375"/>
        <end position="452"/>
    </location>
</feature>
<evidence type="ECO:0000313" key="2">
    <source>
        <dbReference type="EMBL" id="KPI82627.1"/>
    </source>
</evidence>
<reference evidence="2 3" key="1">
    <citation type="journal article" date="2015" name="PLoS Pathog.">
        <title>Leptomonas seymouri: Adaptations to the Dixenous Life Cycle Analyzed by Genome Sequencing, Transcriptome Profiling and Co-infection with Leishmania donovani.</title>
        <authorList>
            <person name="Kraeva N."/>
            <person name="Butenko A."/>
            <person name="Hlavacova J."/>
            <person name="Kostygov A."/>
            <person name="Myskova J."/>
            <person name="Grybchuk D."/>
            <person name="Lestinova T."/>
            <person name="Votypka J."/>
            <person name="Volf P."/>
            <person name="Opperdoes F."/>
            <person name="Flegontov P."/>
            <person name="Lukes J."/>
            <person name="Yurchenko V."/>
        </authorList>
    </citation>
    <scope>NUCLEOTIDE SEQUENCE [LARGE SCALE GENOMIC DNA]</scope>
    <source>
        <strain evidence="2 3">ATCC 30220</strain>
    </source>
</reference>
<dbReference type="EMBL" id="LJSK01000660">
    <property type="protein sequence ID" value="KPI82627.1"/>
    <property type="molecule type" value="Genomic_DNA"/>
</dbReference>
<evidence type="ECO:0000256" key="1">
    <source>
        <dbReference type="SAM" id="MobiDB-lite"/>
    </source>
</evidence>
<feature type="compositionally biased region" description="Pro residues" evidence="1">
    <location>
        <begin position="423"/>
        <end position="432"/>
    </location>
</feature>
<organism evidence="2 3">
    <name type="scientific">Leptomonas seymouri</name>
    <dbReference type="NCBI Taxonomy" id="5684"/>
    <lineage>
        <taxon>Eukaryota</taxon>
        <taxon>Discoba</taxon>
        <taxon>Euglenozoa</taxon>
        <taxon>Kinetoplastea</taxon>
        <taxon>Metakinetoplastina</taxon>
        <taxon>Trypanosomatida</taxon>
        <taxon>Trypanosomatidae</taxon>
        <taxon>Leishmaniinae</taxon>
        <taxon>Leptomonas</taxon>
    </lineage>
</organism>
<protein>
    <submittedName>
        <fullName evidence="2">Uncharacterized protein</fullName>
    </submittedName>
</protein>
<feature type="compositionally biased region" description="Low complexity" evidence="1">
    <location>
        <begin position="433"/>
        <end position="443"/>
    </location>
</feature>
<dbReference type="AlphaFoldDB" id="A0A0N0P2K4"/>
<comment type="caution">
    <text evidence="2">The sequence shown here is derived from an EMBL/GenBank/DDBJ whole genome shotgun (WGS) entry which is preliminary data.</text>
</comment>
<evidence type="ECO:0000313" key="3">
    <source>
        <dbReference type="Proteomes" id="UP000038009"/>
    </source>
</evidence>
<name>A0A0N0P2K4_LEPSE</name>
<dbReference type="OrthoDB" id="264615at2759"/>
<dbReference type="Proteomes" id="UP000038009">
    <property type="component" value="Unassembled WGS sequence"/>
</dbReference>